<dbReference type="Gene3D" id="1.20.990.10">
    <property type="entry name" value="NADPH-cytochrome p450 Reductase, Chain A, domain 3"/>
    <property type="match status" value="1"/>
</dbReference>
<comment type="cofactor">
    <cofactor evidence="2">
        <name>FAD</name>
        <dbReference type="ChEBI" id="CHEBI:57692"/>
    </cofactor>
</comment>
<evidence type="ECO:0000256" key="10">
    <source>
        <dbReference type="ARBA" id="ARBA00052219"/>
    </source>
</evidence>
<evidence type="ECO:0000256" key="8">
    <source>
        <dbReference type="ARBA" id="ARBA00023002"/>
    </source>
</evidence>
<dbReference type="InterPro" id="IPR001094">
    <property type="entry name" value="Flavdoxin-like"/>
</dbReference>
<dbReference type="Gene3D" id="3.40.50.80">
    <property type="entry name" value="Nucleotide-binding domain of ferredoxin-NADP reductase (FNR) module"/>
    <property type="match status" value="1"/>
</dbReference>
<dbReference type="FunFam" id="3.40.50.80:FF:000001">
    <property type="entry name" value="NADPH--cytochrome P450 reductase 1"/>
    <property type="match status" value="1"/>
</dbReference>
<dbReference type="PANTHER" id="PTHR19384:SF128">
    <property type="entry name" value="NADPH OXIDOREDUCTASE A"/>
    <property type="match status" value="1"/>
</dbReference>
<sequence length="541" mass="59733">MVSISEADLTILYGSQTGNAEFLAYNISESAAKAGLTVELLTLNDALQEGNLSWRRLLVVTSTHDNGHMPDNADAFWQWLQSCDDGQYSGLPYAVLAIGDSMYDDFCKAGQDLEARFAELGAVAICDRVECDVDYDMSAAPWIKKFLALVPEVEAWEPAMSVEVEAEVASQFTNAPEQWHEAILTGSRILTAPGSAKRVFHLDLQLPAGFTYLPGDSVDIQPVNSAQLVGEWLAAFPDTETVRIAGAEVPFRDALESRLELRLPHIGLVNALITRITSSEAADRIRNLLDSGDRADIDRWLWGRDVLDVVRELGFEGGDAQSLVEVMRPLQYRSYSIASSPRVSETTLSLTVSAIAYEFNARDHVGAGTSYLETMAGGRVRIRRVVAHSFRLPEGEAPVIMIGPGVGVAPFVGFLQELEVQQKRSDAWLFFGAQSRNSDWLYEEEMLAWLESGVLTKLSLAFSRDQAEKHYVQHEILAHAADVREWVERGAHIYICGDKNRMAHDVEETLIKVLATDGDTAAGSNVLEALKETGRYVKDVY</sequence>
<dbReference type="InterPro" id="IPR001433">
    <property type="entry name" value="OxRdtase_FAD/NAD-bd"/>
</dbReference>
<evidence type="ECO:0000256" key="2">
    <source>
        <dbReference type="ARBA" id="ARBA00001974"/>
    </source>
</evidence>
<dbReference type="SUPFAM" id="SSF63380">
    <property type="entry name" value="Riboflavin synthase domain-like"/>
    <property type="match status" value="1"/>
</dbReference>
<keyword evidence="5" id="KW-0288">FMN</keyword>
<comment type="cofactor">
    <cofactor evidence="1">
        <name>FMN</name>
        <dbReference type="ChEBI" id="CHEBI:58210"/>
    </cofactor>
</comment>
<dbReference type="GO" id="GO:0010181">
    <property type="term" value="F:FMN binding"/>
    <property type="evidence" value="ECO:0007669"/>
    <property type="project" value="InterPro"/>
</dbReference>
<name>A0A939RXQ7_9MICO</name>
<dbReference type="InterPro" id="IPR039261">
    <property type="entry name" value="FNR_nucleotide-bd"/>
</dbReference>
<evidence type="ECO:0000256" key="4">
    <source>
        <dbReference type="ARBA" id="ARBA00022630"/>
    </source>
</evidence>
<dbReference type="Pfam" id="PF00667">
    <property type="entry name" value="FAD_binding_1"/>
    <property type="match status" value="1"/>
</dbReference>
<dbReference type="PRINTS" id="PR00371">
    <property type="entry name" value="FPNCR"/>
</dbReference>
<feature type="domain" description="FAD-binding FR-type" evidence="12">
    <location>
        <begin position="177"/>
        <end position="393"/>
    </location>
</feature>
<evidence type="ECO:0000313" key="13">
    <source>
        <dbReference type="EMBL" id="MBO1806407.1"/>
    </source>
</evidence>
<accession>A0A939RXQ7</accession>
<dbReference type="RefSeq" id="WP_208046863.1">
    <property type="nucleotide sequence ID" value="NZ_JAGDYL010000032.1"/>
</dbReference>
<dbReference type="InterPro" id="IPR017927">
    <property type="entry name" value="FAD-bd_FR_type"/>
</dbReference>
<protein>
    <recommendedName>
        <fullName evidence="3">assimilatory sulfite reductase (NADPH)</fullName>
        <ecNumber evidence="3">1.8.1.2</ecNumber>
    </recommendedName>
</protein>
<feature type="domain" description="Flavodoxin-like" evidence="11">
    <location>
        <begin position="9"/>
        <end position="147"/>
    </location>
</feature>
<evidence type="ECO:0000259" key="12">
    <source>
        <dbReference type="PROSITE" id="PS51384"/>
    </source>
</evidence>
<comment type="catalytic activity">
    <reaction evidence="10">
        <text>hydrogen sulfide + 3 NADP(+) + 3 H2O = sulfite + 3 NADPH + 4 H(+)</text>
        <dbReference type="Rhea" id="RHEA:13801"/>
        <dbReference type="ChEBI" id="CHEBI:15377"/>
        <dbReference type="ChEBI" id="CHEBI:15378"/>
        <dbReference type="ChEBI" id="CHEBI:17359"/>
        <dbReference type="ChEBI" id="CHEBI:29919"/>
        <dbReference type="ChEBI" id="CHEBI:57783"/>
        <dbReference type="ChEBI" id="CHEBI:58349"/>
        <dbReference type="EC" id="1.8.1.2"/>
    </reaction>
</comment>
<keyword evidence="9" id="KW-0198">Cysteine biosynthesis</keyword>
<dbReference type="AlphaFoldDB" id="A0A939RXQ7"/>
<keyword evidence="14" id="KW-1185">Reference proteome</keyword>
<dbReference type="InterPro" id="IPR017938">
    <property type="entry name" value="Riboflavin_synthase-like_b-brl"/>
</dbReference>
<dbReference type="PROSITE" id="PS51384">
    <property type="entry name" value="FAD_FR"/>
    <property type="match status" value="1"/>
</dbReference>
<evidence type="ECO:0000256" key="1">
    <source>
        <dbReference type="ARBA" id="ARBA00001917"/>
    </source>
</evidence>
<dbReference type="Proteomes" id="UP000664398">
    <property type="component" value="Unassembled WGS sequence"/>
</dbReference>
<evidence type="ECO:0000256" key="5">
    <source>
        <dbReference type="ARBA" id="ARBA00022643"/>
    </source>
</evidence>
<dbReference type="PROSITE" id="PS50902">
    <property type="entry name" value="FLAVODOXIN_LIKE"/>
    <property type="match status" value="1"/>
</dbReference>
<dbReference type="InterPro" id="IPR001709">
    <property type="entry name" value="Flavoprot_Pyr_Nucl_cyt_Rdtase"/>
</dbReference>
<dbReference type="SUPFAM" id="SSF52343">
    <property type="entry name" value="Ferredoxin reductase-like, C-terminal NADP-linked domain"/>
    <property type="match status" value="1"/>
</dbReference>
<evidence type="ECO:0000256" key="3">
    <source>
        <dbReference type="ARBA" id="ARBA00012604"/>
    </source>
</evidence>
<keyword evidence="9" id="KW-0028">Amino-acid biosynthesis</keyword>
<evidence type="ECO:0000256" key="9">
    <source>
        <dbReference type="ARBA" id="ARBA00023192"/>
    </source>
</evidence>
<dbReference type="InterPro" id="IPR029039">
    <property type="entry name" value="Flavoprotein-like_sf"/>
</dbReference>
<evidence type="ECO:0000313" key="14">
    <source>
        <dbReference type="Proteomes" id="UP000664398"/>
    </source>
</evidence>
<dbReference type="InterPro" id="IPR003097">
    <property type="entry name" value="CysJ-like_FAD-binding"/>
</dbReference>
<dbReference type="GO" id="GO:0005829">
    <property type="term" value="C:cytosol"/>
    <property type="evidence" value="ECO:0007669"/>
    <property type="project" value="TreeGrafter"/>
</dbReference>
<dbReference type="Gene3D" id="3.40.50.360">
    <property type="match status" value="1"/>
</dbReference>
<dbReference type="EC" id="1.8.1.2" evidence="3"/>
<dbReference type="GO" id="GO:0019344">
    <property type="term" value="P:cysteine biosynthetic process"/>
    <property type="evidence" value="ECO:0007669"/>
    <property type="project" value="UniProtKB-KW"/>
</dbReference>
<evidence type="ECO:0000256" key="6">
    <source>
        <dbReference type="ARBA" id="ARBA00022827"/>
    </source>
</evidence>
<evidence type="ECO:0000259" key="11">
    <source>
        <dbReference type="PROSITE" id="PS50902"/>
    </source>
</evidence>
<reference evidence="13" key="1">
    <citation type="submission" date="2021-03" db="EMBL/GenBank/DDBJ databases">
        <title>Leucobacter chromiisoli sp. nov., isolated from chromium-containing soil of chemical plant.</title>
        <authorList>
            <person name="Xu Z."/>
        </authorList>
    </citation>
    <scope>NUCLEOTIDE SEQUENCE</scope>
    <source>
        <strain evidence="13">A2</strain>
    </source>
</reference>
<evidence type="ECO:0000256" key="7">
    <source>
        <dbReference type="ARBA" id="ARBA00022857"/>
    </source>
</evidence>
<gene>
    <name evidence="13" type="ORF">J4H91_13955</name>
</gene>
<dbReference type="PANTHER" id="PTHR19384">
    <property type="entry name" value="NITRIC OXIDE SYNTHASE-RELATED"/>
    <property type="match status" value="1"/>
</dbReference>
<dbReference type="Pfam" id="PF00175">
    <property type="entry name" value="NAD_binding_1"/>
    <property type="match status" value="1"/>
</dbReference>
<keyword evidence="8" id="KW-0560">Oxidoreductase</keyword>
<dbReference type="SUPFAM" id="SSF52218">
    <property type="entry name" value="Flavoproteins"/>
    <property type="match status" value="1"/>
</dbReference>
<proteinExistence type="predicted"/>
<dbReference type="GO" id="GO:0050660">
    <property type="term" value="F:flavin adenine dinucleotide binding"/>
    <property type="evidence" value="ECO:0007669"/>
    <property type="project" value="TreeGrafter"/>
</dbReference>
<dbReference type="GO" id="GO:0004783">
    <property type="term" value="F:sulfite reductase (NADPH) activity"/>
    <property type="evidence" value="ECO:0007669"/>
    <property type="project" value="UniProtKB-EC"/>
</dbReference>
<organism evidence="13 14">
    <name type="scientific">Leucobacter ruminantium</name>
    <dbReference type="NCBI Taxonomy" id="1289170"/>
    <lineage>
        <taxon>Bacteria</taxon>
        <taxon>Bacillati</taxon>
        <taxon>Actinomycetota</taxon>
        <taxon>Actinomycetes</taxon>
        <taxon>Micrococcales</taxon>
        <taxon>Microbacteriaceae</taxon>
        <taxon>Leucobacter</taxon>
    </lineage>
</organism>
<dbReference type="InterPro" id="IPR008254">
    <property type="entry name" value="Flavodoxin/NO_synth"/>
</dbReference>
<dbReference type="InterPro" id="IPR023173">
    <property type="entry name" value="NADPH_Cyt_P450_Rdtase_alpha"/>
</dbReference>
<comment type="caution">
    <text evidence="13">The sequence shown here is derived from an EMBL/GenBank/DDBJ whole genome shotgun (WGS) entry which is preliminary data.</text>
</comment>
<keyword evidence="6" id="KW-0274">FAD</keyword>
<dbReference type="Pfam" id="PF00258">
    <property type="entry name" value="Flavodoxin_1"/>
    <property type="match status" value="1"/>
</dbReference>
<dbReference type="Gene3D" id="2.40.30.10">
    <property type="entry name" value="Translation factors"/>
    <property type="match status" value="1"/>
</dbReference>
<dbReference type="EMBL" id="JAGDYL010000032">
    <property type="protein sequence ID" value="MBO1806407.1"/>
    <property type="molecule type" value="Genomic_DNA"/>
</dbReference>
<keyword evidence="7" id="KW-0521">NADP</keyword>
<dbReference type="PRINTS" id="PR00369">
    <property type="entry name" value="FLAVODOXIN"/>
</dbReference>
<keyword evidence="4" id="KW-0285">Flavoprotein</keyword>